<protein>
    <submittedName>
        <fullName evidence="1">Uncharacterized conserved protein</fullName>
    </submittedName>
</protein>
<dbReference type="AlphaFoldDB" id="M9LHD2"/>
<evidence type="ECO:0000313" key="2">
    <source>
        <dbReference type="Proteomes" id="UP000029453"/>
    </source>
</evidence>
<reference evidence="1 2" key="1">
    <citation type="submission" date="2012-10" db="EMBL/GenBank/DDBJ databases">
        <title>Draft Genome Sequence of Paenibacillus popilliae ATCC 14706T.</title>
        <authorList>
            <person name="Iiyama K."/>
            <person name="Mori K."/>
            <person name="Mon H."/>
            <person name="Chieda Y."/>
            <person name="Lee J.M."/>
            <person name="Kusakabe T."/>
            <person name="Tashiro K."/>
            <person name="Asano S."/>
            <person name="Yasunaga-Aoki C."/>
            <person name="Shimizu S."/>
        </authorList>
    </citation>
    <scope>NUCLEOTIDE SEQUENCE [LARGE SCALE GENOMIC DNA]</scope>
    <source>
        <strain evidence="1 2">ATCC 14706</strain>
    </source>
</reference>
<evidence type="ECO:0000313" key="1">
    <source>
        <dbReference type="EMBL" id="GAC42170.1"/>
    </source>
</evidence>
<dbReference type="EMBL" id="BALG01000074">
    <property type="protein sequence ID" value="GAC42170.1"/>
    <property type="molecule type" value="Genomic_DNA"/>
</dbReference>
<gene>
    <name evidence="1" type="ORF">PPOP_1527</name>
</gene>
<keyword evidence="2" id="KW-1185">Reference proteome</keyword>
<comment type="caution">
    <text evidence="1">The sequence shown here is derived from an EMBL/GenBank/DDBJ whole genome shotgun (WGS) entry which is preliminary data.</text>
</comment>
<name>M9LHD2_PAEPP</name>
<dbReference type="Proteomes" id="UP000029453">
    <property type="component" value="Unassembled WGS sequence"/>
</dbReference>
<organism evidence="1 2">
    <name type="scientific">Paenibacillus popilliae ATCC 14706</name>
    <dbReference type="NCBI Taxonomy" id="1212764"/>
    <lineage>
        <taxon>Bacteria</taxon>
        <taxon>Bacillati</taxon>
        <taxon>Bacillota</taxon>
        <taxon>Bacilli</taxon>
        <taxon>Bacillales</taxon>
        <taxon>Paenibacillaceae</taxon>
        <taxon>Paenibacillus</taxon>
    </lineage>
</organism>
<sequence length="68" mass="8035">MRLPYQLIAWEAWSSDITNKMFGLQYDTDVIVVHSFGERRRLLPRQSIFHNVKVAENPVVQQHRAPIM</sequence>
<proteinExistence type="predicted"/>
<accession>M9LHD2</accession>